<feature type="transmembrane region" description="Helical" evidence="1">
    <location>
        <begin position="63"/>
        <end position="85"/>
    </location>
</feature>
<feature type="transmembrane region" description="Helical" evidence="1">
    <location>
        <begin position="97"/>
        <end position="118"/>
    </location>
</feature>
<sequence>MFFFFQVIRAAPLIGAGILLWIIFLRSYKELKYRGQIYVYLIFLLFFCLAVASYGFIYQLGTWPLYTLFQCMFAFMGGLHVYFAFTRWQLLEEQRSTIISFTMIPVTIGLTALTVLNVLRMSNAFMSVFTLSSGLAFGGPIALHRLGRLADIPTRTYQWWLYPQNREVKEMSETELRDPVLIGFWIQKDVDDYFTFFRAKAPIKMDLGDLFYHFVVDYNERHPDTPITCSAGNGSSSAWCFYQKRKWWFKPRLLDPDKAVFMNRLKENDIIICRRMTE</sequence>
<dbReference type="Proteomes" id="UP000199656">
    <property type="component" value="Unassembled WGS sequence"/>
</dbReference>
<dbReference type="STRING" id="408074.SAMN05660909_05349"/>
<reference evidence="3" key="1">
    <citation type="submission" date="2016-10" db="EMBL/GenBank/DDBJ databases">
        <authorList>
            <person name="Varghese N."/>
            <person name="Submissions S."/>
        </authorList>
    </citation>
    <scope>NUCLEOTIDE SEQUENCE [LARGE SCALE GENOMIC DNA]</scope>
    <source>
        <strain evidence="3">DSM 23920</strain>
    </source>
</reference>
<proteinExistence type="predicted"/>
<name>A0A1H4GJ46_9BACT</name>
<dbReference type="EMBL" id="FNRL01000040">
    <property type="protein sequence ID" value="SEB08888.1"/>
    <property type="molecule type" value="Genomic_DNA"/>
</dbReference>
<evidence type="ECO:0000256" key="1">
    <source>
        <dbReference type="SAM" id="Phobius"/>
    </source>
</evidence>
<dbReference type="OrthoDB" id="1024052at2"/>
<feature type="transmembrane region" description="Helical" evidence="1">
    <location>
        <begin position="124"/>
        <end position="143"/>
    </location>
</feature>
<evidence type="ECO:0000313" key="3">
    <source>
        <dbReference type="Proteomes" id="UP000199656"/>
    </source>
</evidence>
<keyword evidence="1" id="KW-0812">Transmembrane</keyword>
<dbReference type="AlphaFoldDB" id="A0A1H4GJ46"/>
<organism evidence="2 3">
    <name type="scientific">Chitinophaga terrae</name>
    <name type="common">ex Kim and Jung 2007</name>
    <dbReference type="NCBI Taxonomy" id="408074"/>
    <lineage>
        <taxon>Bacteria</taxon>
        <taxon>Pseudomonadati</taxon>
        <taxon>Bacteroidota</taxon>
        <taxon>Chitinophagia</taxon>
        <taxon>Chitinophagales</taxon>
        <taxon>Chitinophagaceae</taxon>
        <taxon>Chitinophaga</taxon>
    </lineage>
</organism>
<accession>A0A1H4GJ46</accession>
<evidence type="ECO:0000313" key="2">
    <source>
        <dbReference type="EMBL" id="SEB08888.1"/>
    </source>
</evidence>
<dbReference type="InterPro" id="IPR035177">
    <property type="entry name" value="TssN"/>
</dbReference>
<gene>
    <name evidence="2" type="ORF">SAMN05660909_05349</name>
</gene>
<keyword evidence="1" id="KW-1133">Transmembrane helix</keyword>
<keyword evidence="1" id="KW-0472">Membrane</keyword>
<keyword evidence="3" id="KW-1185">Reference proteome</keyword>
<feature type="transmembrane region" description="Helical" evidence="1">
    <location>
        <begin position="37"/>
        <end position="57"/>
    </location>
</feature>
<dbReference type="Pfam" id="PF17555">
    <property type="entry name" value="TssN"/>
    <property type="match status" value="1"/>
</dbReference>
<feature type="transmembrane region" description="Helical" evidence="1">
    <location>
        <begin position="6"/>
        <end position="25"/>
    </location>
</feature>
<protein>
    <submittedName>
        <fullName evidence="2">Uncharacterized protein</fullName>
    </submittedName>
</protein>
<dbReference type="RefSeq" id="WP_089765861.1">
    <property type="nucleotide sequence ID" value="NZ_BKAT01000063.1"/>
</dbReference>